<reference evidence="7" key="1">
    <citation type="submission" date="2021-06" db="EMBL/GenBank/DDBJ databases">
        <title>Sequencing of actinobacteria type strains.</title>
        <authorList>
            <person name="Nguyen G.-S."/>
            <person name="Wentzel A."/>
        </authorList>
    </citation>
    <scope>NUCLEOTIDE SEQUENCE</scope>
    <source>
        <strain evidence="7">P38-E01</strain>
    </source>
</reference>
<dbReference type="PANTHER" id="PTHR47359:SF3">
    <property type="entry name" value="NLP_P60 DOMAIN-CONTAINING PROTEIN-RELATED"/>
    <property type="match status" value="1"/>
</dbReference>
<dbReference type="GO" id="GO:0006508">
    <property type="term" value="P:proteolysis"/>
    <property type="evidence" value="ECO:0007669"/>
    <property type="project" value="UniProtKB-KW"/>
</dbReference>
<feature type="region of interest" description="Disordered" evidence="5">
    <location>
        <begin position="352"/>
        <end position="385"/>
    </location>
</feature>
<evidence type="ECO:0000256" key="1">
    <source>
        <dbReference type="ARBA" id="ARBA00007074"/>
    </source>
</evidence>
<name>A0A949JAG5_9ACTN</name>
<sequence>MLLALVAHGGPLPDRAHAAPPDRPVAELPDRPVTELLGELRHRHRAAGAATRAYHAAQVRLRTQRAKVARLDKQLRSARSDLGLRRVDAGRLARAQYRDRTAGLTPYLRMALTDDPQRALEQRHLLRRAANGQALALSRLRGGEQRLSASTARARKALARQRALASEQKARRDTVRDRLDSVAELLGSFSERERAEMAKLKPQRSGGGGKKFLATGLLRGSSTPSAAGGAAVEFAVRQIGKPYRWGATGPRSFDCSGLTSRAWSAAAEDGTPAARGRTAAGAVPRTSQEQWRALTRIELSQLRPGDLVVYFEDASHVALYLGKGQVVHAPRPGSRVKVSPVAANPVLGAVRPDPHAAALDRYTPPTLPKGATDGDDTGHSGAAAP</sequence>
<evidence type="ECO:0000256" key="2">
    <source>
        <dbReference type="ARBA" id="ARBA00022670"/>
    </source>
</evidence>
<feature type="region of interest" description="Disordered" evidence="5">
    <location>
        <begin position="266"/>
        <end position="286"/>
    </location>
</feature>
<evidence type="ECO:0000313" key="8">
    <source>
        <dbReference type="Proteomes" id="UP000694501"/>
    </source>
</evidence>
<dbReference type="InterPro" id="IPR051794">
    <property type="entry name" value="PG_Endopeptidase_C40"/>
</dbReference>
<evidence type="ECO:0000256" key="5">
    <source>
        <dbReference type="SAM" id="MobiDB-lite"/>
    </source>
</evidence>
<evidence type="ECO:0000256" key="4">
    <source>
        <dbReference type="ARBA" id="ARBA00022807"/>
    </source>
</evidence>
<accession>A0A949JAG5</accession>
<dbReference type="AlphaFoldDB" id="A0A949JAG5"/>
<dbReference type="InterPro" id="IPR038765">
    <property type="entry name" value="Papain-like_cys_pep_sf"/>
</dbReference>
<dbReference type="RefSeq" id="WP_211041638.1">
    <property type="nucleotide sequence ID" value="NZ_JAELVF020000001.1"/>
</dbReference>
<dbReference type="EMBL" id="JAELVF020000001">
    <property type="protein sequence ID" value="MBU7596447.1"/>
    <property type="molecule type" value="Genomic_DNA"/>
</dbReference>
<dbReference type="PROSITE" id="PS51935">
    <property type="entry name" value="NLPC_P60"/>
    <property type="match status" value="1"/>
</dbReference>
<keyword evidence="2" id="KW-0645">Protease</keyword>
<feature type="domain" description="NlpC/P60" evidence="6">
    <location>
        <begin position="225"/>
        <end position="363"/>
    </location>
</feature>
<evidence type="ECO:0000259" key="6">
    <source>
        <dbReference type="PROSITE" id="PS51935"/>
    </source>
</evidence>
<comment type="caution">
    <text evidence="7">The sequence shown here is derived from an EMBL/GenBank/DDBJ whole genome shotgun (WGS) entry which is preliminary data.</text>
</comment>
<evidence type="ECO:0000313" key="7">
    <source>
        <dbReference type="EMBL" id="MBU7596447.1"/>
    </source>
</evidence>
<protein>
    <submittedName>
        <fullName evidence="7">C40 family peptidase</fullName>
    </submittedName>
</protein>
<dbReference type="SUPFAM" id="SSF54001">
    <property type="entry name" value="Cysteine proteinases"/>
    <property type="match status" value="1"/>
</dbReference>
<dbReference type="PANTHER" id="PTHR47359">
    <property type="entry name" value="PEPTIDOGLYCAN DL-ENDOPEPTIDASE CWLO"/>
    <property type="match status" value="1"/>
</dbReference>
<keyword evidence="4" id="KW-0788">Thiol protease</keyword>
<dbReference type="Gene3D" id="3.90.1720.10">
    <property type="entry name" value="endopeptidase domain like (from Nostoc punctiforme)"/>
    <property type="match status" value="1"/>
</dbReference>
<keyword evidence="3" id="KW-0378">Hydrolase</keyword>
<dbReference type="GO" id="GO:0008234">
    <property type="term" value="F:cysteine-type peptidase activity"/>
    <property type="evidence" value="ECO:0007669"/>
    <property type="project" value="UniProtKB-KW"/>
</dbReference>
<feature type="compositionally biased region" description="Low complexity" evidence="5">
    <location>
        <begin position="270"/>
        <end position="286"/>
    </location>
</feature>
<dbReference type="InterPro" id="IPR000064">
    <property type="entry name" value="NLP_P60_dom"/>
</dbReference>
<dbReference type="Proteomes" id="UP000694501">
    <property type="component" value="Unassembled WGS sequence"/>
</dbReference>
<organism evidence="7 8">
    <name type="scientific">Streptomyces tardus</name>
    <dbReference type="NCBI Taxonomy" id="2780544"/>
    <lineage>
        <taxon>Bacteria</taxon>
        <taxon>Bacillati</taxon>
        <taxon>Actinomycetota</taxon>
        <taxon>Actinomycetes</taxon>
        <taxon>Kitasatosporales</taxon>
        <taxon>Streptomycetaceae</taxon>
        <taxon>Streptomyces</taxon>
    </lineage>
</organism>
<evidence type="ECO:0000256" key="3">
    <source>
        <dbReference type="ARBA" id="ARBA00022801"/>
    </source>
</evidence>
<proteinExistence type="inferred from homology"/>
<gene>
    <name evidence="7" type="ORF">JGS22_002030</name>
</gene>
<dbReference type="Pfam" id="PF00877">
    <property type="entry name" value="NLPC_P60"/>
    <property type="match status" value="1"/>
</dbReference>
<comment type="similarity">
    <text evidence="1">Belongs to the peptidase C40 family.</text>
</comment>
<keyword evidence="8" id="KW-1185">Reference proteome</keyword>